<feature type="transmembrane region" description="Helical" evidence="12">
    <location>
        <begin position="229"/>
        <end position="250"/>
    </location>
</feature>
<dbReference type="FunFam" id="1.50.40.10:FF:000101">
    <property type="entry name" value="SLC (SoLute Carrier) homolog"/>
    <property type="match status" value="1"/>
</dbReference>
<reference evidence="13" key="1">
    <citation type="submission" date="2023-10" db="EMBL/GenBank/DDBJ databases">
        <title>Genome assembly of Pristionchus species.</title>
        <authorList>
            <person name="Yoshida K."/>
            <person name="Sommer R.J."/>
        </authorList>
    </citation>
    <scope>NUCLEOTIDE SEQUENCE</scope>
    <source>
        <strain evidence="13">RS5133</strain>
    </source>
</reference>
<sequence>VTTFSSQRVATRSGSPTMADQKQFSYLPKILNGGLAGVIGVTCVFPIDLVKTRLQNQRIIDGKAQYKGIGDCARQTWAAGGGSSFAKFRSLYAGSSVNILLITPEKAIKLVANDFFRHQLSKPGEKKLSTLRGMAAGGLAGLCQIVITTPMELLKIQMQDAGRTAVAGQPKLTATQLTANIIKQYGFAGLYKGLSSTLARDVTFSVLYFPLFAYLDGLGPRKADGSGDAVFWVSFVSGLVSGATACFAVTPLDVIKTRMQTINLGANDIRYKNPVDAFMKIVAQEGPRALFKGAACRMMVVAPLFGIAQTVYFIGVAEYFLGVKKSSHH</sequence>
<keyword evidence="3 11" id="KW-0813">Transport</keyword>
<dbReference type="GO" id="GO:0043490">
    <property type="term" value="P:malate-aspartate shuttle"/>
    <property type="evidence" value="ECO:0007669"/>
    <property type="project" value="TreeGrafter"/>
</dbReference>
<evidence type="ECO:0000256" key="11">
    <source>
        <dbReference type="RuleBase" id="RU000488"/>
    </source>
</evidence>
<keyword evidence="6" id="KW-0999">Mitochondrion inner membrane</keyword>
<dbReference type="Proteomes" id="UP001432322">
    <property type="component" value="Unassembled WGS sequence"/>
</dbReference>
<keyword evidence="8" id="KW-0496">Mitochondrion</keyword>
<feature type="repeat" description="Solcar" evidence="10">
    <location>
        <begin position="24"/>
        <end position="119"/>
    </location>
</feature>
<comment type="similarity">
    <text evidence="2 11">Belongs to the mitochondrial carrier (TC 2.A.29) family.</text>
</comment>
<dbReference type="GO" id="GO:0005743">
    <property type="term" value="C:mitochondrial inner membrane"/>
    <property type="evidence" value="ECO:0007669"/>
    <property type="project" value="UniProtKB-SubCell"/>
</dbReference>
<dbReference type="GO" id="GO:0015183">
    <property type="term" value="F:L-aspartate transmembrane transporter activity"/>
    <property type="evidence" value="ECO:0007669"/>
    <property type="project" value="TreeGrafter"/>
</dbReference>
<dbReference type="PROSITE" id="PS50920">
    <property type="entry name" value="SOLCAR"/>
    <property type="match status" value="3"/>
</dbReference>
<evidence type="ECO:0000256" key="8">
    <source>
        <dbReference type="ARBA" id="ARBA00023128"/>
    </source>
</evidence>
<protein>
    <recommendedName>
        <fullName evidence="15">Mitochondrial carrier protein</fullName>
    </recommendedName>
</protein>
<evidence type="ECO:0000256" key="2">
    <source>
        <dbReference type="ARBA" id="ARBA00006375"/>
    </source>
</evidence>
<dbReference type="GO" id="GO:0005313">
    <property type="term" value="F:L-glutamate transmembrane transporter activity"/>
    <property type="evidence" value="ECO:0007669"/>
    <property type="project" value="TreeGrafter"/>
</dbReference>
<keyword evidence="5" id="KW-0677">Repeat</keyword>
<comment type="caution">
    <text evidence="13">The sequence shown here is derived from an EMBL/GenBank/DDBJ whole genome shotgun (WGS) entry which is preliminary data.</text>
</comment>
<accession>A0AAV5WXU9</accession>
<dbReference type="PRINTS" id="PR00926">
    <property type="entry name" value="MITOCARRIER"/>
</dbReference>
<dbReference type="PANTHER" id="PTHR45678:SF5">
    <property type="entry name" value="AT03939P-RELATED"/>
    <property type="match status" value="1"/>
</dbReference>
<feature type="repeat" description="Solcar" evidence="10">
    <location>
        <begin position="229"/>
        <end position="318"/>
    </location>
</feature>
<evidence type="ECO:0000313" key="14">
    <source>
        <dbReference type="Proteomes" id="UP001432322"/>
    </source>
</evidence>
<dbReference type="EMBL" id="BTSY01000007">
    <property type="protein sequence ID" value="GMT35543.1"/>
    <property type="molecule type" value="Genomic_DNA"/>
</dbReference>
<evidence type="ECO:0000256" key="1">
    <source>
        <dbReference type="ARBA" id="ARBA00004448"/>
    </source>
</evidence>
<dbReference type="Gene3D" id="1.50.40.10">
    <property type="entry name" value="Mitochondrial carrier domain"/>
    <property type="match status" value="1"/>
</dbReference>
<evidence type="ECO:0000256" key="5">
    <source>
        <dbReference type="ARBA" id="ARBA00022737"/>
    </source>
</evidence>
<feature type="repeat" description="Solcar" evidence="10">
    <location>
        <begin position="128"/>
        <end position="218"/>
    </location>
</feature>
<name>A0AAV5WXU9_9BILA</name>
<keyword evidence="4 10" id="KW-0812">Transmembrane</keyword>
<evidence type="ECO:0000313" key="13">
    <source>
        <dbReference type="EMBL" id="GMT35543.1"/>
    </source>
</evidence>
<feature type="transmembrane region" description="Helical" evidence="12">
    <location>
        <begin position="198"/>
        <end position="217"/>
    </location>
</feature>
<comment type="subcellular location">
    <subcellularLocation>
        <location evidence="1">Mitochondrion inner membrane</location>
        <topology evidence="1">Multi-pass membrane protein</topology>
    </subcellularLocation>
</comment>
<evidence type="ECO:0000256" key="4">
    <source>
        <dbReference type="ARBA" id="ARBA00022692"/>
    </source>
</evidence>
<evidence type="ECO:0000256" key="6">
    <source>
        <dbReference type="ARBA" id="ARBA00022792"/>
    </source>
</evidence>
<dbReference type="SUPFAM" id="SSF103506">
    <property type="entry name" value="Mitochondrial carrier"/>
    <property type="match status" value="1"/>
</dbReference>
<evidence type="ECO:0000256" key="7">
    <source>
        <dbReference type="ARBA" id="ARBA00022989"/>
    </source>
</evidence>
<evidence type="ECO:0000256" key="10">
    <source>
        <dbReference type="PROSITE-ProRule" id="PRU00282"/>
    </source>
</evidence>
<dbReference type="InterPro" id="IPR023395">
    <property type="entry name" value="MCP_dom_sf"/>
</dbReference>
<dbReference type="PANTHER" id="PTHR45678">
    <property type="entry name" value="MITOCHONDRIAL 2-OXODICARBOXYLATE CARRIER 1-RELATED"/>
    <property type="match status" value="1"/>
</dbReference>
<evidence type="ECO:0000256" key="3">
    <source>
        <dbReference type="ARBA" id="ARBA00022448"/>
    </source>
</evidence>
<keyword evidence="7 12" id="KW-1133">Transmembrane helix</keyword>
<dbReference type="Pfam" id="PF00153">
    <property type="entry name" value="Mito_carr"/>
    <property type="match status" value="3"/>
</dbReference>
<dbReference type="InterPro" id="IPR002067">
    <property type="entry name" value="MCP"/>
</dbReference>
<evidence type="ECO:0008006" key="15">
    <source>
        <dbReference type="Google" id="ProtNLM"/>
    </source>
</evidence>
<keyword evidence="9 10" id="KW-0472">Membrane</keyword>
<dbReference type="AlphaFoldDB" id="A0AAV5WXU9"/>
<evidence type="ECO:0000256" key="12">
    <source>
        <dbReference type="SAM" id="Phobius"/>
    </source>
</evidence>
<gene>
    <name evidence="13" type="ORF">PFISCL1PPCAC_26840</name>
</gene>
<keyword evidence="14" id="KW-1185">Reference proteome</keyword>
<organism evidence="13 14">
    <name type="scientific">Pristionchus fissidentatus</name>
    <dbReference type="NCBI Taxonomy" id="1538716"/>
    <lineage>
        <taxon>Eukaryota</taxon>
        <taxon>Metazoa</taxon>
        <taxon>Ecdysozoa</taxon>
        <taxon>Nematoda</taxon>
        <taxon>Chromadorea</taxon>
        <taxon>Rhabditida</taxon>
        <taxon>Rhabditina</taxon>
        <taxon>Diplogasteromorpha</taxon>
        <taxon>Diplogasteroidea</taxon>
        <taxon>Neodiplogasteridae</taxon>
        <taxon>Pristionchus</taxon>
    </lineage>
</organism>
<feature type="non-terminal residue" evidence="13">
    <location>
        <position position="1"/>
    </location>
</feature>
<proteinExistence type="inferred from homology"/>
<dbReference type="InterPro" id="IPR051028">
    <property type="entry name" value="Mito_Solute_Carrier"/>
</dbReference>
<feature type="transmembrane region" description="Helical" evidence="12">
    <location>
        <begin position="298"/>
        <end position="321"/>
    </location>
</feature>
<dbReference type="InterPro" id="IPR018108">
    <property type="entry name" value="MCP_transmembrane"/>
</dbReference>
<evidence type="ECO:0000256" key="9">
    <source>
        <dbReference type="ARBA" id="ARBA00023136"/>
    </source>
</evidence>